<accession>J3M7T6</accession>
<dbReference type="OrthoDB" id="278212at2759"/>
<dbReference type="Proteomes" id="UP000006038">
    <property type="component" value="Chromosome 5"/>
</dbReference>
<organism evidence="2">
    <name type="scientific">Oryza brachyantha</name>
    <name type="common">malo sina</name>
    <dbReference type="NCBI Taxonomy" id="4533"/>
    <lineage>
        <taxon>Eukaryota</taxon>
        <taxon>Viridiplantae</taxon>
        <taxon>Streptophyta</taxon>
        <taxon>Embryophyta</taxon>
        <taxon>Tracheophyta</taxon>
        <taxon>Spermatophyta</taxon>
        <taxon>Magnoliopsida</taxon>
        <taxon>Liliopsida</taxon>
        <taxon>Poales</taxon>
        <taxon>Poaceae</taxon>
        <taxon>BOP clade</taxon>
        <taxon>Oryzoideae</taxon>
        <taxon>Oryzeae</taxon>
        <taxon>Oryzinae</taxon>
        <taxon>Oryza</taxon>
    </lineage>
</organism>
<proteinExistence type="predicted"/>
<dbReference type="Pfam" id="PF02330">
    <property type="entry name" value="MAM33"/>
    <property type="match status" value="1"/>
</dbReference>
<dbReference type="SUPFAM" id="SSF54529">
    <property type="entry name" value="Mitochondrial glycoprotein MAM33-like"/>
    <property type="match status" value="1"/>
</dbReference>
<dbReference type="EnsemblPlants" id="OB05G26600.1">
    <property type="protein sequence ID" value="OB05G26600.1"/>
    <property type="gene ID" value="OB05G26600"/>
</dbReference>
<evidence type="ECO:0000313" key="3">
    <source>
        <dbReference type="Proteomes" id="UP000006038"/>
    </source>
</evidence>
<reference evidence="2" key="2">
    <citation type="submission" date="2013-04" db="UniProtKB">
        <authorList>
            <consortium name="EnsemblPlants"/>
        </authorList>
    </citation>
    <scope>IDENTIFICATION</scope>
</reference>
<sequence length="262" mass="29115">MAISSTLRRVPYCAPAARGLLAAWGAGSGGFALHPRNHVHRHGASSASLFSSLPGLQMSAAAADAQLLRVINMEISYAQKDCRNRNWSKELGESFPFEIQDKDGTDRITLKRSDHKEQIEVDVFLPSPVNKAEVNGEQEDQSEDGKRSSHTDNGVLAQYCIPLMVTIRKGEASYLQISCSSYPNELIIESFSFEPNNGSGDSASHEAKLSNLPEEFQKVLYSYLKSRGISTDITDFMHAYMINKECHEYLSWLRKVKGLIIN</sequence>
<dbReference type="GO" id="GO:0005759">
    <property type="term" value="C:mitochondrial matrix"/>
    <property type="evidence" value="ECO:0007669"/>
    <property type="project" value="InterPro"/>
</dbReference>
<dbReference type="Gene3D" id="3.10.280.10">
    <property type="entry name" value="Mitochondrial glycoprotein"/>
    <property type="match status" value="1"/>
</dbReference>
<dbReference type="PANTHER" id="PTHR10826:SF29">
    <property type="entry name" value="OS05G0456000 PROTEIN"/>
    <property type="match status" value="1"/>
</dbReference>
<evidence type="ECO:0000313" key="2">
    <source>
        <dbReference type="EnsemblPlants" id="OB05G26600.1"/>
    </source>
</evidence>
<dbReference type="HOGENOM" id="CLU_072692_1_3_1"/>
<dbReference type="RefSeq" id="XP_006654503.1">
    <property type="nucleotide sequence ID" value="XM_006654440.3"/>
</dbReference>
<dbReference type="KEGG" id="obr:102710698"/>
<name>J3M7T6_ORYBR</name>
<gene>
    <name evidence="2" type="primary">LOC102710698</name>
</gene>
<dbReference type="Gramene" id="OB05G26600.1">
    <property type="protein sequence ID" value="OB05G26600.1"/>
    <property type="gene ID" value="OB05G26600"/>
</dbReference>
<dbReference type="PANTHER" id="PTHR10826">
    <property type="entry name" value="COMPLEMENT COMPONENT 1"/>
    <property type="match status" value="1"/>
</dbReference>
<dbReference type="FunFam" id="3.10.280.10:FF:000012">
    <property type="entry name" value="Os05g0456000 protein"/>
    <property type="match status" value="1"/>
</dbReference>
<dbReference type="AlphaFoldDB" id="J3M7T6"/>
<keyword evidence="3" id="KW-1185">Reference proteome</keyword>
<evidence type="ECO:0000256" key="1">
    <source>
        <dbReference type="SAM" id="MobiDB-lite"/>
    </source>
</evidence>
<dbReference type="eggNOG" id="KOG2536">
    <property type="taxonomic scope" value="Eukaryota"/>
</dbReference>
<dbReference type="STRING" id="4533.J3M7T6"/>
<reference evidence="2" key="1">
    <citation type="journal article" date="2013" name="Nat. Commun.">
        <title>Whole-genome sequencing of Oryza brachyantha reveals mechanisms underlying Oryza genome evolution.</title>
        <authorList>
            <person name="Chen J."/>
            <person name="Huang Q."/>
            <person name="Gao D."/>
            <person name="Wang J."/>
            <person name="Lang Y."/>
            <person name="Liu T."/>
            <person name="Li B."/>
            <person name="Bai Z."/>
            <person name="Luis Goicoechea J."/>
            <person name="Liang C."/>
            <person name="Chen C."/>
            <person name="Zhang W."/>
            <person name="Sun S."/>
            <person name="Liao Y."/>
            <person name="Zhang X."/>
            <person name="Yang L."/>
            <person name="Song C."/>
            <person name="Wang M."/>
            <person name="Shi J."/>
            <person name="Liu G."/>
            <person name="Liu J."/>
            <person name="Zhou H."/>
            <person name="Zhou W."/>
            <person name="Yu Q."/>
            <person name="An N."/>
            <person name="Chen Y."/>
            <person name="Cai Q."/>
            <person name="Wang B."/>
            <person name="Liu B."/>
            <person name="Min J."/>
            <person name="Huang Y."/>
            <person name="Wu H."/>
            <person name="Li Z."/>
            <person name="Zhang Y."/>
            <person name="Yin Y."/>
            <person name="Song W."/>
            <person name="Jiang J."/>
            <person name="Jackson S.A."/>
            <person name="Wing R.A."/>
            <person name="Wang J."/>
            <person name="Chen M."/>
        </authorList>
    </citation>
    <scope>NUCLEOTIDE SEQUENCE [LARGE SCALE GENOMIC DNA]</scope>
    <source>
        <strain evidence="2">cv. IRGC 101232</strain>
    </source>
</reference>
<dbReference type="InterPro" id="IPR003428">
    <property type="entry name" value="MAM33"/>
</dbReference>
<dbReference type="GeneID" id="102710698"/>
<dbReference type="InterPro" id="IPR036561">
    <property type="entry name" value="MAM33_sf"/>
</dbReference>
<protein>
    <recommendedName>
        <fullName evidence="4">Mitochondrial glycoprotein family protein</fullName>
    </recommendedName>
</protein>
<dbReference type="OMA" id="RDWAKEF"/>
<feature type="region of interest" description="Disordered" evidence="1">
    <location>
        <begin position="130"/>
        <end position="150"/>
    </location>
</feature>
<evidence type="ECO:0008006" key="4">
    <source>
        <dbReference type="Google" id="ProtNLM"/>
    </source>
</evidence>